<dbReference type="Proteomes" id="UP000035680">
    <property type="component" value="Unassembled WGS sequence"/>
</dbReference>
<evidence type="ECO:0000313" key="2">
    <source>
        <dbReference type="WBParaSite" id="SVE_0518500.1"/>
    </source>
</evidence>
<keyword evidence="1" id="KW-1185">Reference proteome</keyword>
<dbReference type="AlphaFoldDB" id="A0A0K0F8N6"/>
<evidence type="ECO:0000313" key="1">
    <source>
        <dbReference type="Proteomes" id="UP000035680"/>
    </source>
</evidence>
<name>A0A0K0F8N6_STRVS</name>
<dbReference type="WBParaSite" id="SVE_0518500.1">
    <property type="protein sequence ID" value="SVE_0518500.1"/>
    <property type="gene ID" value="SVE_0518500"/>
</dbReference>
<accession>A0A0K0F8N6</accession>
<reference evidence="1" key="1">
    <citation type="submission" date="2014-07" db="EMBL/GenBank/DDBJ databases">
        <authorList>
            <person name="Martin A.A"/>
            <person name="De Silva N."/>
        </authorList>
    </citation>
    <scope>NUCLEOTIDE SEQUENCE</scope>
</reference>
<proteinExistence type="predicted"/>
<sequence>MSDLERYSFRNRRKLKKFTLHYLTSFITHGSLMPDTVKKLETVDTNNLLSLSSRMTQKLNEYMPNIKMLTFCDRKFKDSDCLSAFKKLEVIAKATLAH</sequence>
<reference evidence="2" key="2">
    <citation type="submission" date="2015-08" db="UniProtKB">
        <authorList>
            <consortium name="WormBaseParasite"/>
        </authorList>
    </citation>
    <scope>IDENTIFICATION</scope>
</reference>
<organism evidence="1 2">
    <name type="scientific">Strongyloides venezuelensis</name>
    <name type="common">Threadworm</name>
    <dbReference type="NCBI Taxonomy" id="75913"/>
    <lineage>
        <taxon>Eukaryota</taxon>
        <taxon>Metazoa</taxon>
        <taxon>Ecdysozoa</taxon>
        <taxon>Nematoda</taxon>
        <taxon>Chromadorea</taxon>
        <taxon>Rhabditida</taxon>
        <taxon>Tylenchina</taxon>
        <taxon>Panagrolaimomorpha</taxon>
        <taxon>Strongyloidoidea</taxon>
        <taxon>Strongyloididae</taxon>
        <taxon>Strongyloides</taxon>
    </lineage>
</organism>
<protein>
    <submittedName>
        <fullName evidence="2">DDE_Tnp_1_7 domain-containing protein</fullName>
    </submittedName>
</protein>